<organism evidence="4 5">
    <name type="scientific">Panicum miliaceum</name>
    <name type="common">Proso millet</name>
    <name type="synonym">Broomcorn millet</name>
    <dbReference type="NCBI Taxonomy" id="4540"/>
    <lineage>
        <taxon>Eukaryota</taxon>
        <taxon>Viridiplantae</taxon>
        <taxon>Streptophyta</taxon>
        <taxon>Embryophyta</taxon>
        <taxon>Tracheophyta</taxon>
        <taxon>Spermatophyta</taxon>
        <taxon>Magnoliopsida</taxon>
        <taxon>Liliopsida</taxon>
        <taxon>Poales</taxon>
        <taxon>Poaceae</taxon>
        <taxon>PACMAD clade</taxon>
        <taxon>Panicoideae</taxon>
        <taxon>Panicodae</taxon>
        <taxon>Paniceae</taxon>
        <taxon>Panicinae</taxon>
        <taxon>Panicum</taxon>
        <taxon>Panicum sect. Panicum</taxon>
    </lineage>
</organism>
<dbReference type="InterPro" id="IPR007658">
    <property type="entry name" value="DUF594"/>
</dbReference>
<accession>A0A3L6RFT5</accession>
<feature type="domain" description="DUF4220" evidence="3">
    <location>
        <begin position="1"/>
        <end position="292"/>
    </location>
</feature>
<dbReference type="PANTHER" id="PTHR31325">
    <property type="entry name" value="OS01G0798800 PROTEIN-RELATED"/>
    <property type="match status" value="1"/>
</dbReference>
<evidence type="ECO:0000313" key="4">
    <source>
        <dbReference type="EMBL" id="RLN01218.1"/>
    </source>
</evidence>
<sequence length="590" mass="66875">MLLHLGGQDTMTAFSMEDNMLWKRHLLNFATQVGLAAYVVGKQWQGDGKPQLQAPMVLMFISGTIKYAGRISALRLAVGFMAQEYALNVKQGSRFWAHDWMINEAPTYRRLVWAAKSEFIFYMAFLMDMTRLKYRHSLQGLLSKENRVQVCYKLTELQLSIAYEFLYTKLGLMHFEEGGLLNGWFSKLVTLGCTFAALFLFAWDDLKGSLLPNYKRADIIVSYILLGGAAILDVLSVSIAISPFSAYYTTDGAVEKNVYKKRYSDVMFSIIRYVHPESKPQWSQKLAQYNLIGECIRWKQEDDAGGGSLMQCAICQVKPRKTTAHVDVSHELKKLVLDRLLQVGTTTHPADLDSEDVWDMSNFTGQWAKLEIRNKRQSSSEAAARLQTLISNTTERSESFMFSVLTWHIVTEICFFQQHSNSGDGGGGGSSSSSSSSAPPSCRCRDPSRKLSRYVMYLCAKHGILSGNDGYVSFTMIKQVIMECLLHYEGALDERSVVIRIADMIHGENGKLGLRTRVVDEVLSPMNQLFKELLMIEDANYRWDIIMNVWMEMLCYMALHSEHGFHTTHLSKGGEFLTHVKLLILNIFGH</sequence>
<feature type="transmembrane region" description="Helical" evidence="2">
    <location>
        <begin position="223"/>
        <end position="248"/>
    </location>
</feature>
<dbReference type="InterPro" id="IPR025315">
    <property type="entry name" value="DUF4220"/>
</dbReference>
<dbReference type="Proteomes" id="UP000275267">
    <property type="component" value="Unassembled WGS sequence"/>
</dbReference>
<dbReference type="EMBL" id="PQIB02000009">
    <property type="protein sequence ID" value="RLN01218.1"/>
    <property type="molecule type" value="Genomic_DNA"/>
</dbReference>
<dbReference type="AlphaFoldDB" id="A0A3L6RFT5"/>
<evidence type="ECO:0000256" key="2">
    <source>
        <dbReference type="SAM" id="Phobius"/>
    </source>
</evidence>
<keyword evidence="5" id="KW-1185">Reference proteome</keyword>
<keyword evidence="2" id="KW-0472">Membrane</keyword>
<evidence type="ECO:0000259" key="3">
    <source>
        <dbReference type="Pfam" id="PF13968"/>
    </source>
</evidence>
<keyword evidence="2" id="KW-1133">Transmembrane helix</keyword>
<dbReference type="Pfam" id="PF04578">
    <property type="entry name" value="DUF594"/>
    <property type="match status" value="1"/>
</dbReference>
<comment type="caution">
    <text evidence="4">The sequence shown here is derived from an EMBL/GenBank/DDBJ whole genome shotgun (WGS) entry which is preliminary data.</text>
</comment>
<evidence type="ECO:0000256" key="1">
    <source>
        <dbReference type="SAM" id="MobiDB-lite"/>
    </source>
</evidence>
<feature type="transmembrane region" description="Helical" evidence="2">
    <location>
        <begin position="184"/>
        <end position="203"/>
    </location>
</feature>
<dbReference type="Pfam" id="PF13968">
    <property type="entry name" value="DUF4220"/>
    <property type="match status" value="1"/>
</dbReference>
<dbReference type="STRING" id="4540.A0A3L6RFT5"/>
<evidence type="ECO:0000313" key="5">
    <source>
        <dbReference type="Proteomes" id="UP000275267"/>
    </source>
</evidence>
<protein>
    <recommendedName>
        <fullName evidence="3">DUF4220 domain-containing protein</fullName>
    </recommendedName>
</protein>
<gene>
    <name evidence="4" type="ORF">C2845_PM06G30970</name>
</gene>
<name>A0A3L6RFT5_PANMI</name>
<proteinExistence type="predicted"/>
<dbReference type="OrthoDB" id="672842at2759"/>
<feature type="region of interest" description="Disordered" evidence="1">
    <location>
        <begin position="424"/>
        <end position="446"/>
    </location>
</feature>
<reference evidence="5" key="1">
    <citation type="journal article" date="2019" name="Nat. Commun.">
        <title>The genome of broomcorn millet.</title>
        <authorList>
            <person name="Zou C."/>
            <person name="Miki D."/>
            <person name="Li D."/>
            <person name="Tang Q."/>
            <person name="Xiao L."/>
            <person name="Rajput S."/>
            <person name="Deng P."/>
            <person name="Jia W."/>
            <person name="Huang R."/>
            <person name="Zhang M."/>
            <person name="Sun Y."/>
            <person name="Hu J."/>
            <person name="Fu X."/>
            <person name="Schnable P.S."/>
            <person name="Li F."/>
            <person name="Zhang H."/>
            <person name="Feng B."/>
            <person name="Zhu X."/>
            <person name="Liu R."/>
            <person name="Schnable J.C."/>
            <person name="Zhu J.-K."/>
            <person name="Zhang H."/>
        </authorList>
    </citation>
    <scope>NUCLEOTIDE SEQUENCE [LARGE SCALE GENOMIC DNA]</scope>
</reference>
<keyword evidence="2" id="KW-0812">Transmembrane</keyword>